<feature type="transmembrane region" description="Helical" evidence="5">
    <location>
        <begin position="151"/>
        <end position="169"/>
    </location>
</feature>
<keyword evidence="7" id="KW-1185">Reference proteome</keyword>
<feature type="transmembrane region" description="Helical" evidence="5">
    <location>
        <begin position="198"/>
        <end position="231"/>
    </location>
</feature>
<proteinExistence type="predicted"/>
<dbReference type="Pfam" id="PF07264">
    <property type="entry name" value="EI24"/>
    <property type="match status" value="1"/>
</dbReference>
<organism evidence="6 7">
    <name type="scientific">Azoarcus indigens</name>
    <dbReference type="NCBI Taxonomy" id="29545"/>
    <lineage>
        <taxon>Bacteria</taxon>
        <taxon>Pseudomonadati</taxon>
        <taxon>Pseudomonadota</taxon>
        <taxon>Betaproteobacteria</taxon>
        <taxon>Rhodocyclales</taxon>
        <taxon>Zoogloeaceae</taxon>
        <taxon>Azoarcus</taxon>
    </lineage>
</organism>
<comment type="subcellular location">
    <subcellularLocation>
        <location evidence="1">Membrane</location>
        <topology evidence="1">Multi-pass membrane protein</topology>
    </subcellularLocation>
</comment>
<dbReference type="EMBL" id="SNVV01000004">
    <property type="protein sequence ID" value="TDN53864.1"/>
    <property type="molecule type" value="Genomic_DNA"/>
</dbReference>
<dbReference type="AlphaFoldDB" id="A0A4R6E8I5"/>
<feature type="transmembrane region" description="Helical" evidence="5">
    <location>
        <begin position="21"/>
        <end position="50"/>
    </location>
</feature>
<evidence type="ECO:0000256" key="2">
    <source>
        <dbReference type="ARBA" id="ARBA00022692"/>
    </source>
</evidence>
<sequence>MRDILLAFGRALRSLARRDIFWHLVWPGIAAALVWLVIAIFSWTALVAAVMGWIEGWALIGGWLNGSEVFAAVTLIMVKITIALAFVPLVYLTAALLVAAIALPMMLERVAKRDYIDLELRRGGSNLGSAWNAVLASALFLAGLLISLPFWLIPGVGLLASVLLTGWLNQRAFGYDALMLHADGEEMRRLRTTQRMPMLVLGGCCALLAYIPVVNLVAPAFSGLAFVHLMLETLRRERLRNGVTLLDPEPDISTLPERL</sequence>
<gene>
    <name evidence="6" type="ORF">C7389_104218</name>
</gene>
<accession>A0A4R6E8I5</accession>
<protein>
    <submittedName>
        <fullName evidence="6">Uncharacterized protein involved in cysteine biosynthesis</fullName>
    </submittedName>
</protein>
<dbReference type="Proteomes" id="UP000295129">
    <property type="component" value="Unassembled WGS sequence"/>
</dbReference>
<dbReference type="InterPro" id="IPR059112">
    <property type="entry name" value="CysZ/EI24"/>
</dbReference>
<keyword evidence="2 5" id="KW-0812">Transmembrane</keyword>
<dbReference type="RefSeq" id="WP_133589728.1">
    <property type="nucleotide sequence ID" value="NZ_SNVV01000004.1"/>
</dbReference>
<evidence type="ECO:0000256" key="5">
    <source>
        <dbReference type="SAM" id="Phobius"/>
    </source>
</evidence>
<evidence type="ECO:0000256" key="1">
    <source>
        <dbReference type="ARBA" id="ARBA00004141"/>
    </source>
</evidence>
<evidence type="ECO:0000313" key="7">
    <source>
        <dbReference type="Proteomes" id="UP000295129"/>
    </source>
</evidence>
<dbReference type="OrthoDB" id="8565703at2"/>
<name>A0A4R6E8I5_9RHOO</name>
<keyword evidence="3 5" id="KW-1133">Transmembrane helix</keyword>
<evidence type="ECO:0000313" key="6">
    <source>
        <dbReference type="EMBL" id="TDN53864.1"/>
    </source>
</evidence>
<comment type="caution">
    <text evidence="6">The sequence shown here is derived from an EMBL/GenBank/DDBJ whole genome shotgun (WGS) entry which is preliminary data.</text>
</comment>
<keyword evidence="4 5" id="KW-0472">Membrane</keyword>
<evidence type="ECO:0000256" key="4">
    <source>
        <dbReference type="ARBA" id="ARBA00023136"/>
    </source>
</evidence>
<evidence type="ECO:0000256" key="3">
    <source>
        <dbReference type="ARBA" id="ARBA00022989"/>
    </source>
</evidence>
<feature type="transmembrane region" description="Helical" evidence="5">
    <location>
        <begin position="70"/>
        <end position="103"/>
    </location>
</feature>
<feature type="transmembrane region" description="Helical" evidence="5">
    <location>
        <begin position="124"/>
        <end position="145"/>
    </location>
</feature>
<reference evidence="6 7" key="1">
    <citation type="submission" date="2019-03" db="EMBL/GenBank/DDBJ databases">
        <title>Genomic Encyclopedia of Type Strains, Phase IV (KMG-IV): sequencing the most valuable type-strain genomes for metagenomic binning, comparative biology and taxonomic classification.</title>
        <authorList>
            <person name="Goeker M."/>
        </authorList>
    </citation>
    <scope>NUCLEOTIDE SEQUENCE [LARGE SCALE GENOMIC DNA]</scope>
    <source>
        <strain evidence="6 7">DSM 12121</strain>
    </source>
</reference>